<feature type="region of interest" description="Disordered" evidence="1">
    <location>
        <begin position="487"/>
        <end position="512"/>
    </location>
</feature>
<reference evidence="2" key="1">
    <citation type="journal article" date="2020" name="Fungal Divers.">
        <title>Resolving the Mortierellaceae phylogeny through synthesis of multi-gene phylogenetics and phylogenomics.</title>
        <authorList>
            <person name="Vandepol N."/>
            <person name="Liber J."/>
            <person name="Desiro A."/>
            <person name="Na H."/>
            <person name="Kennedy M."/>
            <person name="Barry K."/>
            <person name="Grigoriev I.V."/>
            <person name="Miller A.N."/>
            <person name="O'Donnell K."/>
            <person name="Stajich J.E."/>
            <person name="Bonito G."/>
        </authorList>
    </citation>
    <scope>NUCLEOTIDE SEQUENCE</scope>
    <source>
        <strain evidence="2">NRRL 2591</strain>
    </source>
</reference>
<dbReference type="EMBL" id="JAAAXW010000269">
    <property type="protein sequence ID" value="KAF9539024.1"/>
    <property type="molecule type" value="Genomic_DNA"/>
</dbReference>
<feature type="region of interest" description="Disordered" evidence="1">
    <location>
        <begin position="757"/>
        <end position="805"/>
    </location>
</feature>
<sequence>MDSIWHLDSLDWSTEELLDPSRDPSFSLFFDKTQPLAHSTSAVSWPTLKHRTATSQHRLAAGNLSIQAALNYEQPVSTNVKSYLCNNLQLRLMGLADSSPVHQQDTCAPAKDLIPAPFEIWPSAIYSSTLSDKITSGDAELNRRAWPAIRCIKLQDQFTSSNTSERTKEPSDNVPLFLTQRETDSGEGLERFEPTLLMKRFKKWIREVQDEQHLPDVLDADLGALDLKEDLRILEEEGEFLFRNEMDIEDYKGLCAKHGLQRMLKAAAGKEAAAENIMDQFLHMEHDDVPTTPTTCDDQEALFDDIGTGGTLLAGHGSVIDLPLVVGWTALNADVLSSTTIESVRAMVDPDFVLERDLAGSSGKVVRGTLKQIWSRLKRDQQVRLLVQLARMLVIIWDNFNILDDDPRDDPTTQQGLAPGKVDASTDDYEEIHSQTRPDGAGPWVRQDLVEQTETVSISVRQSPEERLRLLEDEFMNRSFLDAVGEATRPVQSQSDGHGSHGQDVNDLPTRPSRDLLTVHAASSGVSLAERARPPWDLDDIDTAQRMTTTRASAKESHFAQDKTFILPLRPNSTLECGSVRLFDFSQDDLLIQTDIRPGVAPSSSLLLQDPKIIGVSRWKSIGPRPPSTPFVPPQKDLLPRSTNVFQTAAQGSPYPLVHLFSLPDVFCPVQFGGQEEQEEEKEQEGLAHALARLLAKQRPLAAEFLTEEVEDKERRMYHRWMATWHERSPRAPQATRTRFEMMKILREHCQHGRRLFGQVQGDDNNRDDQDYYYCRGEGGGREESNSIPRQQQPENKEGADFTTALPSSARCSRCRDEWNEQERTRQEKEQFHKACQVWDMLAADSDQLQRKEGERQRWEYGYGQKRTVDDPKQTRWNQVGKEEKEEANAALEGLGLSNAQQHSLAQLLGLGLGLGLGSVGYAGGGVGMGKSTLTKVGERGVINHNDDVEGKLTLGTTIAETTPRTMTHPWRLSEEEQAIVESHLWAVRQ</sequence>
<dbReference type="Proteomes" id="UP000723463">
    <property type="component" value="Unassembled WGS sequence"/>
</dbReference>
<protein>
    <submittedName>
        <fullName evidence="2">Uncharacterized protein</fullName>
    </submittedName>
</protein>
<evidence type="ECO:0000313" key="3">
    <source>
        <dbReference type="Proteomes" id="UP000723463"/>
    </source>
</evidence>
<organism evidence="2 3">
    <name type="scientific">Mortierella hygrophila</name>
    <dbReference type="NCBI Taxonomy" id="979708"/>
    <lineage>
        <taxon>Eukaryota</taxon>
        <taxon>Fungi</taxon>
        <taxon>Fungi incertae sedis</taxon>
        <taxon>Mucoromycota</taxon>
        <taxon>Mortierellomycotina</taxon>
        <taxon>Mortierellomycetes</taxon>
        <taxon>Mortierellales</taxon>
        <taxon>Mortierellaceae</taxon>
        <taxon>Mortierella</taxon>
    </lineage>
</organism>
<proteinExistence type="predicted"/>
<accession>A0A9P6EYR7</accession>
<name>A0A9P6EYR7_9FUNG</name>
<evidence type="ECO:0000313" key="2">
    <source>
        <dbReference type="EMBL" id="KAF9539024.1"/>
    </source>
</evidence>
<comment type="caution">
    <text evidence="2">The sequence shown here is derived from an EMBL/GenBank/DDBJ whole genome shotgun (WGS) entry which is preliminary data.</text>
</comment>
<evidence type="ECO:0000256" key="1">
    <source>
        <dbReference type="SAM" id="MobiDB-lite"/>
    </source>
</evidence>
<feature type="region of interest" description="Disordered" evidence="1">
    <location>
        <begin position="405"/>
        <end position="424"/>
    </location>
</feature>
<keyword evidence="3" id="KW-1185">Reference proteome</keyword>
<dbReference type="AlphaFoldDB" id="A0A9P6EYR7"/>
<gene>
    <name evidence="2" type="ORF">EC957_005853</name>
</gene>